<dbReference type="RefSeq" id="WP_005796031.1">
    <property type="nucleotide sequence ID" value="NZ_ACQT01000055.1"/>
</dbReference>
<accession>C5T503</accession>
<dbReference type="EMBL" id="ACQT01000055">
    <property type="protein sequence ID" value="EER60458.1"/>
    <property type="molecule type" value="Genomic_DNA"/>
</dbReference>
<protein>
    <submittedName>
        <fullName evidence="1">Uncharacterized protein</fullName>
    </submittedName>
</protein>
<dbReference type="AlphaFoldDB" id="C5T503"/>
<comment type="caution">
    <text evidence="1">The sequence shown here is derived from an EMBL/GenBank/DDBJ whole genome shotgun (WGS) entry which is preliminary data.</text>
</comment>
<dbReference type="Proteomes" id="UP000003856">
    <property type="component" value="Unassembled WGS sequence"/>
</dbReference>
<keyword evidence="2" id="KW-1185">Reference proteome</keyword>
<proteinExistence type="predicted"/>
<dbReference type="OrthoDB" id="8911304at2"/>
<gene>
    <name evidence="1" type="ORF">AcdelDRAFT_1983</name>
</gene>
<name>C5T503_ACIDE</name>
<evidence type="ECO:0000313" key="2">
    <source>
        <dbReference type="Proteomes" id="UP000003856"/>
    </source>
</evidence>
<evidence type="ECO:0000313" key="1">
    <source>
        <dbReference type="EMBL" id="EER60458.1"/>
    </source>
</evidence>
<dbReference type="PATRIC" id="fig|573060.9.peg.3157"/>
<sequence>MTKAKNPIQYLDPSTLRIVDEPYKDGRASPVSKYEPIFSALKPGQRIVCPAGSAARLSAQLRNWLEKKGHKNVVVRARERCDDGLGGAWWIQEAAKPKTVWRGLEKKAA</sequence>
<reference evidence="1 2" key="1">
    <citation type="submission" date="2009-05" db="EMBL/GenBank/DDBJ databases">
        <title>The draft genome of Acidovorax delafieldii 2AN.</title>
        <authorList>
            <consortium name="US DOE Joint Genome Institute (JGI-PGF)"/>
            <person name="Lucas S."/>
            <person name="Copeland A."/>
            <person name="Lapidus A."/>
            <person name="Glavina del Rio T."/>
            <person name="Tice H."/>
            <person name="Bruce D."/>
            <person name="Goodwin L."/>
            <person name="Pitluck S."/>
            <person name="Larimer F."/>
            <person name="Land M.L."/>
            <person name="Hauser L."/>
            <person name="Shelobolina E.S."/>
            <person name="Picardal F."/>
            <person name="Roden E."/>
            <person name="Emerson D."/>
        </authorList>
    </citation>
    <scope>NUCLEOTIDE SEQUENCE [LARGE SCALE GENOMIC DNA]</scope>
    <source>
        <strain evidence="1 2">2AN</strain>
    </source>
</reference>
<organism evidence="1 2">
    <name type="scientific">Acidovorax delafieldii 2AN</name>
    <dbReference type="NCBI Taxonomy" id="573060"/>
    <lineage>
        <taxon>Bacteria</taxon>
        <taxon>Pseudomonadati</taxon>
        <taxon>Pseudomonadota</taxon>
        <taxon>Betaproteobacteria</taxon>
        <taxon>Burkholderiales</taxon>
        <taxon>Comamonadaceae</taxon>
        <taxon>Acidovorax</taxon>
    </lineage>
</organism>